<dbReference type="PROSITE" id="PS51175">
    <property type="entry name" value="CBM6"/>
    <property type="match status" value="1"/>
</dbReference>
<keyword evidence="3" id="KW-1185">Reference proteome</keyword>
<dbReference type="InterPro" id="IPR005084">
    <property type="entry name" value="CBM6"/>
</dbReference>
<accession>A0A5B8VGF9</accession>
<dbReference type="EMBL" id="CP042435">
    <property type="protein sequence ID" value="QEC70233.1"/>
    <property type="molecule type" value="Genomic_DNA"/>
</dbReference>
<evidence type="ECO:0000313" key="2">
    <source>
        <dbReference type="EMBL" id="QEC70233.1"/>
    </source>
</evidence>
<dbReference type="Gene3D" id="2.60.120.260">
    <property type="entry name" value="Galactose-binding domain-like"/>
    <property type="match status" value="1"/>
</dbReference>
<reference evidence="2 3" key="1">
    <citation type="journal article" date="2016" name="Int. J. Syst. Evol. Microbiol.">
        <title>Panacibacter ginsenosidivorans gen. nov., sp. nov., with ginsenoside converting activity isolated from soil of a ginseng field.</title>
        <authorList>
            <person name="Siddiqi M.Z."/>
            <person name="Muhammad Shafi S."/>
            <person name="Choi K.D."/>
            <person name="Im W.T."/>
        </authorList>
    </citation>
    <scope>NUCLEOTIDE SEQUENCE [LARGE SCALE GENOMIC DNA]</scope>
    <source>
        <strain evidence="2 3">Gsoil1550</strain>
    </source>
</reference>
<gene>
    <name evidence="2" type="ORF">FRZ67_13780</name>
</gene>
<protein>
    <submittedName>
        <fullName evidence="2">Carbohydrate-binding protein</fullName>
    </submittedName>
</protein>
<dbReference type="GO" id="GO:0030246">
    <property type="term" value="F:carbohydrate binding"/>
    <property type="evidence" value="ECO:0007669"/>
    <property type="project" value="InterPro"/>
</dbReference>
<evidence type="ECO:0000259" key="1">
    <source>
        <dbReference type="PROSITE" id="PS51175"/>
    </source>
</evidence>
<feature type="domain" description="CBM6" evidence="1">
    <location>
        <begin position="63"/>
        <end position="201"/>
    </location>
</feature>
<evidence type="ECO:0000313" key="3">
    <source>
        <dbReference type="Proteomes" id="UP000321533"/>
    </source>
</evidence>
<dbReference type="KEGG" id="pgin:FRZ67_13780"/>
<dbReference type="InterPro" id="IPR008979">
    <property type="entry name" value="Galactose-bd-like_sf"/>
</dbReference>
<sequence>MHYKGIPFEDSVYKKGAQKIPGKLQCEYYDFGGEGVAYHDNDSINSGSGKLNPADGSYLHEFRINEAVDISFTKFRDPAIDNTPYNFVQPDKDQFYVGWTQPGEWIKYTIQVEKSGNYQLGLMFTSNKNGKISFAVNDKDVTGPIMVPSTFVAADTVAWRQWHHWNYIDNIASIHLDKGLQTFTIHTVDVGNMNYDFINFKRID</sequence>
<dbReference type="AlphaFoldDB" id="A0A5B8VGF9"/>
<dbReference type="Proteomes" id="UP000321533">
    <property type="component" value="Chromosome"/>
</dbReference>
<proteinExistence type="predicted"/>
<dbReference type="SUPFAM" id="SSF49785">
    <property type="entry name" value="Galactose-binding domain-like"/>
    <property type="match status" value="1"/>
</dbReference>
<name>A0A5B8VGF9_9BACT</name>
<organism evidence="2 3">
    <name type="scientific">Panacibacter ginsenosidivorans</name>
    <dbReference type="NCBI Taxonomy" id="1813871"/>
    <lineage>
        <taxon>Bacteria</taxon>
        <taxon>Pseudomonadati</taxon>
        <taxon>Bacteroidota</taxon>
        <taxon>Chitinophagia</taxon>
        <taxon>Chitinophagales</taxon>
        <taxon>Chitinophagaceae</taxon>
        <taxon>Panacibacter</taxon>
    </lineage>
</organism>
<dbReference type="CDD" id="cd04080">
    <property type="entry name" value="CBM6_cellulase-like"/>
    <property type="match status" value="1"/>
</dbReference>